<proteinExistence type="predicted"/>
<dbReference type="InterPro" id="IPR009045">
    <property type="entry name" value="Zn_M74/Hedgehog-like"/>
</dbReference>
<feature type="region of interest" description="Disordered" evidence="1">
    <location>
        <begin position="37"/>
        <end position="56"/>
    </location>
</feature>
<evidence type="ECO:0000259" key="2">
    <source>
        <dbReference type="Pfam" id="PF02557"/>
    </source>
</evidence>
<dbReference type="InterPro" id="IPR003709">
    <property type="entry name" value="VanY-like_core_dom"/>
</dbReference>
<dbReference type="InterPro" id="IPR052179">
    <property type="entry name" value="DD-CPase-like"/>
</dbReference>
<evidence type="ECO:0000313" key="4">
    <source>
        <dbReference type="Proteomes" id="UP000069771"/>
    </source>
</evidence>
<evidence type="ECO:0000313" key="3">
    <source>
        <dbReference type="EMBL" id="AMK54407.1"/>
    </source>
</evidence>
<gene>
    <name evidence="3" type="ORF">AALO17_12730</name>
</gene>
<sequence>MRKTFVWIVIGLMVLGIGAGAFQAFRGLSGQQTGVNTALSDTSGDTLENGSAETEEKPAYNTREQVYANAHPDFSESEVKRDIRLGLDKPLYEEAGTVSDPDAVDVFVSKHWQLPDGYIPADLTDMQGVRLREPAARAWEALQSDLSEAGIPVYLQSGWISADETESLYSQAVEEYGQERADLVFARPGFFDSNTGLSVDFGLEGVEDPATDSRYPQIVDAAIRHGFIVRYKADNEALSQTAAMPVHLRYVGPKLAQELTETGQSFDEYYGTQ</sequence>
<dbReference type="CDD" id="cd14852">
    <property type="entry name" value="LD-carboxypeptidase"/>
    <property type="match status" value="1"/>
</dbReference>
<dbReference type="KEGG" id="fro:AALO17_12730"/>
<dbReference type="EMBL" id="CP011391">
    <property type="protein sequence ID" value="AMK54407.1"/>
    <property type="molecule type" value="Genomic_DNA"/>
</dbReference>
<dbReference type="PANTHER" id="PTHR34385:SF1">
    <property type="entry name" value="PEPTIDOGLYCAN L-ALANYL-D-GLUTAMATE ENDOPEPTIDASE CWLK"/>
    <property type="match status" value="1"/>
</dbReference>
<dbReference type="STRING" id="1702221.AALO17_12730"/>
<accession>A0A140DUT0</accession>
<protein>
    <recommendedName>
        <fullName evidence="2">D-alanyl-D-alanine carboxypeptidase-like core domain-containing protein</fullName>
    </recommendedName>
</protein>
<feature type="domain" description="D-alanyl-D-alanine carboxypeptidase-like core" evidence="2">
    <location>
        <begin position="130"/>
        <end position="252"/>
    </location>
</feature>
<reference evidence="3 4" key="1">
    <citation type="journal article" date="2016" name="Gut Pathog.">
        <title>Whole genome sequencing of "Faecalibaculum rodentium" ALO17, isolated from C57BL/6J laboratory mouse feces.</title>
        <authorList>
            <person name="Lim S."/>
            <person name="Chang D.H."/>
            <person name="Ahn S."/>
            <person name="Kim B.C."/>
        </authorList>
    </citation>
    <scope>NUCLEOTIDE SEQUENCE [LARGE SCALE GENOMIC DNA]</scope>
    <source>
        <strain evidence="3 4">Alo17</strain>
    </source>
</reference>
<feature type="compositionally biased region" description="Polar residues" evidence="1">
    <location>
        <begin position="37"/>
        <end position="52"/>
    </location>
</feature>
<dbReference type="GO" id="GO:0006508">
    <property type="term" value="P:proteolysis"/>
    <property type="evidence" value="ECO:0007669"/>
    <property type="project" value="InterPro"/>
</dbReference>
<dbReference type="GeneID" id="78478000"/>
<dbReference type="Pfam" id="PF02557">
    <property type="entry name" value="VanY"/>
    <property type="match status" value="1"/>
</dbReference>
<dbReference type="Proteomes" id="UP000069771">
    <property type="component" value="Chromosome"/>
</dbReference>
<evidence type="ECO:0000256" key="1">
    <source>
        <dbReference type="SAM" id="MobiDB-lite"/>
    </source>
</evidence>
<dbReference type="AlphaFoldDB" id="A0A140DUT0"/>
<organism evidence="3 4">
    <name type="scientific">Faecalibaculum rodentium</name>
    <dbReference type="NCBI Taxonomy" id="1702221"/>
    <lineage>
        <taxon>Bacteria</taxon>
        <taxon>Bacillati</taxon>
        <taxon>Bacillota</taxon>
        <taxon>Erysipelotrichia</taxon>
        <taxon>Erysipelotrichales</taxon>
        <taxon>Erysipelotrichaceae</taxon>
        <taxon>Faecalibaculum</taxon>
    </lineage>
</organism>
<dbReference type="OrthoDB" id="9792074at2"/>
<dbReference type="SUPFAM" id="SSF55166">
    <property type="entry name" value="Hedgehog/DD-peptidase"/>
    <property type="match status" value="1"/>
</dbReference>
<dbReference type="GO" id="GO:0008233">
    <property type="term" value="F:peptidase activity"/>
    <property type="evidence" value="ECO:0007669"/>
    <property type="project" value="InterPro"/>
</dbReference>
<name>A0A140DUT0_9FIRM</name>
<dbReference type="InterPro" id="IPR058193">
    <property type="entry name" value="VanY/YodJ_core_dom"/>
</dbReference>
<dbReference type="PANTHER" id="PTHR34385">
    <property type="entry name" value="D-ALANYL-D-ALANINE CARBOXYPEPTIDASE"/>
    <property type="match status" value="1"/>
</dbReference>
<keyword evidence="4" id="KW-1185">Reference proteome</keyword>
<dbReference type="Gene3D" id="3.30.1380.10">
    <property type="match status" value="1"/>
</dbReference>
<dbReference type="RefSeq" id="WP_067556707.1">
    <property type="nucleotide sequence ID" value="NZ_CAMTBT010000001.1"/>
</dbReference>